<reference evidence="1 2" key="1">
    <citation type="journal article" date="2024" name="Science">
        <title>Giant polyketide synthase enzymes in the biosynthesis of giant marine polyether toxins.</title>
        <authorList>
            <person name="Fallon T.R."/>
            <person name="Shende V.V."/>
            <person name="Wierzbicki I.H."/>
            <person name="Pendleton A.L."/>
            <person name="Watervoot N.F."/>
            <person name="Auber R.P."/>
            <person name="Gonzalez D.J."/>
            <person name="Wisecaver J.H."/>
            <person name="Moore B.S."/>
        </authorList>
    </citation>
    <scope>NUCLEOTIDE SEQUENCE [LARGE SCALE GENOMIC DNA]</scope>
    <source>
        <strain evidence="1 2">12B1</strain>
    </source>
</reference>
<comment type="caution">
    <text evidence="1">The sequence shown here is derived from an EMBL/GenBank/DDBJ whole genome shotgun (WGS) entry which is preliminary data.</text>
</comment>
<evidence type="ECO:0000313" key="2">
    <source>
        <dbReference type="Proteomes" id="UP001515480"/>
    </source>
</evidence>
<protein>
    <submittedName>
        <fullName evidence="1">Uncharacterized protein</fullName>
    </submittedName>
</protein>
<sequence length="710" mass="78379">MNGTSVSSQRFACESLHAAFPLVRHLFDVAEEWTAPAPRKGAQIPPRQARKALCSFEGSPCAPFESPEALLRHMRQATWPRRLRALSIGRNALLDTLISSLGRGRGWEVHNGSSVARGETYQTYQVVLLQKAVVSHGGGGTGSAPARISVNSLRRVVEVHSPVLVLVVADSEEERTGWLTDDGTSAASPLDSAQPAGYEWSFFPGTATEAIAETAILAAAAAEKAISKLHRKVRRRGRARARGVRIARAHQVAALWRKEWHGASGVAHRCNAPLYSLERRAGVIHADELAAAEGALAHGIRFSEWFACGVLEPLAPLVRNLLVAPRRKGKSVWAACFEGKARAPPRVPSPCFWVCGEHYRGEQFVDQVLSSPHVLLERLSRLYASARRASAAIAAAAPLLVLDPAAGEGNYTQHLPDGMGRLPVWQLVNKLGWHAKLAEPAPPTFERLRLNFRQGRGRLPTEVTLRQLGLKDEVKGARNASDQMWVLEADVPELGAKPLPRMTRQRLQWASSIDTALPKSFRRDLWQIDHLAGMHMSLCMYKGRKPSAVTVARSQTQRQSACFRTTLRPYSTRLGSWDEVLLSLGVTESTAVDLLVLDLHGASIDSYLRAFPIDRIKPTFIYYRHPKDRNRASSALRSYLLRHGYSTSAHWETAAWGELNLAWRSDRCDQAGMPGKPLWWARATDRSALPVLNIKRARHVGTKQGGNRIS</sequence>
<accession>A0AB34JTW5</accession>
<keyword evidence="2" id="KW-1185">Reference proteome</keyword>
<name>A0AB34JTW5_PRYPA</name>
<dbReference type="Proteomes" id="UP001515480">
    <property type="component" value="Unassembled WGS sequence"/>
</dbReference>
<dbReference type="AlphaFoldDB" id="A0AB34JTW5"/>
<gene>
    <name evidence="1" type="ORF">AB1Y20_020597</name>
</gene>
<evidence type="ECO:0000313" key="1">
    <source>
        <dbReference type="EMBL" id="KAL1525753.1"/>
    </source>
</evidence>
<dbReference type="EMBL" id="JBGBPQ010000004">
    <property type="protein sequence ID" value="KAL1525753.1"/>
    <property type="molecule type" value="Genomic_DNA"/>
</dbReference>
<organism evidence="1 2">
    <name type="scientific">Prymnesium parvum</name>
    <name type="common">Toxic golden alga</name>
    <dbReference type="NCBI Taxonomy" id="97485"/>
    <lineage>
        <taxon>Eukaryota</taxon>
        <taxon>Haptista</taxon>
        <taxon>Haptophyta</taxon>
        <taxon>Prymnesiophyceae</taxon>
        <taxon>Prymnesiales</taxon>
        <taxon>Prymnesiaceae</taxon>
        <taxon>Prymnesium</taxon>
    </lineage>
</organism>
<proteinExistence type="predicted"/>